<comment type="caution">
    <text evidence="1">The sequence shown here is derived from an EMBL/GenBank/DDBJ whole genome shotgun (WGS) entry which is preliminary data.</text>
</comment>
<organism evidence="1 2">
    <name type="scientific">Phocaeicola coprophilus</name>
    <dbReference type="NCBI Taxonomy" id="387090"/>
    <lineage>
        <taxon>Bacteria</taxon>
        <taxon>Pseudomonadati</taxon>
        <taxon>Bacteroidota</taxon>
        <taxon>Bacteroidia</taxon>
        <taxon>Bacteroidales</taxon>
        <taxon>Bacteroidaceae</taxon>
        <taxon>Phocaeicola</taxon>
    </lineage>
</organism>
<protein>
    <submittedName>
        <fullName evidence="1">Uncharacterized protein</fullName>
    </submittedName>
</protein>
<name>A0A413SZ77_9BACT</name>
<evidence type="ECO:0000313" key="1">
    <source>
        <dbReference type="EMBL" id="RHA75233.1"/>
    </source>
</evidence>
<reference evidence="1 2" key="1">
    <citation type="submission" date="2018-08" db="EMBL/GenBank/DDBJ databases">
        <title>A genome reference for cultivated species of the human gut microbiota.</title>
        <authorList>
            <person name="Zou Y."/>
            <person name="Xue W."/>
            <person name="Luo G."/>
        </authorList>
    </citation>
    <scope>NUCLEOTIDE SEQUENCE [LARGE SCALE GENOMIC DNA]</scope>
    <source>
        <strain evidence="1 2">AM42-38</strain>
    </source>
</reference>
<dbReference type="Proteomes" id="UP000283855">
    <property type="component" value="Unassembled WGS sequence"/>
</dbReference>
<dbReference type="EMBL" id="QSFT01000017">
    <property type="protein sequence ID" value="RHA75233.1"/>
    <property type="molecule type" value="Genomic_DNA"/>
</dbReference>
<dbReference type="PROSITE" id="PS51257">
    <property type="entry name" value="PROKAR_LIPOPROTEIN"/>
    <property type="match status" value="1"/>
</dbReference>
<evidence type="ECO:0000313" key="2">
    <source>
        <dbReference type="Proteomes" id="UP000283855"/>
    </source>
</evidence>
<gene>
    <name evidence="1" type="ORF">DW921_09065</name>
</gene>
<sequence length="70" mass="6742">MFSLRIKGFFLCCPLGAAGSWGIGPGGSAASGCLVVSPASAAGGFHSAYGGSCCGGFTGSGGTVIAFWLF</sequence>
<accession>A0A413SZ77</accession>
<dbReference type="AlphaFoldDB" id="A0A413SZ77"/>
<proteinExistence type="predicted"/>